<comment type="subcellular location">
    <subcellularLocation>
        <location evidence="1">Cell membrane</location>
        <topology evidence="1">Multi-pass membrane protein</topology>
    </subcellularLocation>
</comment>
<feature type="transmembrane region" description="Helical" evidence="9">
    <location>
        <begin position="167"/>
        <end position="190"/>
    </location>
</feature>
<evidence type="ECO:0000259" key="11">
    <source>
        <dbReference type="Pfam" id="PF00884"/>
    </source>
</evidence>
<dbReference type="InterPro" id="IPR050448">
    <property type="entry name" value="OpgB/LTA_synthase_biosynth"/>
</dbReference>
<feature type="signal peptide" evidence="10">
    <location>
        <begin position="1"/>
        <end position="20"/>
    </location>
</feature>
<dbReference type="Pfam" id="PF00884">
    <property type="entry name" value="Sulfatase"/>
    <property type="match status" value="1"/>
</dbReference>
<dbReference type="PANTHER" id="PTHR47371:SF3">
    <property type="entry name" value="PHOSPHOGLYCEROL TRANSFERASE I"/>
    <property type="match status" value="1"/>
</dbReference>
<feature type="active site" evidence="6">
    <location>
        <position position="319"/>
    </location>
</feature>
<dbReference type="InterPro" id="IPR012160">
    <property type="entry name" value="LtaS-like"/>
</dbReference>
<evidence type="ECO:0000256" key="6">
    <source>
        <dbReference type="PIRSR" id="PIRSR005091-1"/>
    </source>
</evidence>
<evidence type="ECO:0000256" key="4">
    <source>
        <dbReference type="ARBA" id="ARBA00022989"/>
    </source>
</evidence>
<feature type="binding site" evidence="8">
    <location>
        <position position="279"/>
    </location>
    <ligand>
        <name>Mn(2+)</name>
        <dbReference type="ChEBI" id="CHEBI:29035"/>
    </ligand>
</feature>
<dbReference type="EMBL" id="VVXK01000002">
    <property type="protein sequence ID" value="KAA2371651.1"/>
    <property type="molecule type" value="Genomic_DNA"/>
</dbReference>
<keyword evidence="7" id="KW-0464">Manganese</keyword>
<feature type="chain" id="PRO_5022812675" evidence="10">
    <location>
        <begin position="21"/>
        <end position="611"/>
    </location>
</feature>
<proteinExistence type="predicted"/>
<dbReference type="InterPro" id="IPR017850">
    <property type="entry name" value="Alkaline_phosphatase_core_sf"/>
</dbReference>
<keyword evidence="3 9" id="KW-0812">Transmembrane</keyword>
<feature type="transmembrane region" description="Helical" evidence="9">
    <location>
        <begin position="134"/>
        <end position="155"/>
    </location>
</feature>
<protein>
    <submittedName>
        <fullName evidence="12">LTA synthase family protein</fullName>
    </submittedName>
</protein>
<dbReference type="PIRSF" id="PIRSF005091">
    <property type="entry name" value="Mmb_sulf_HI1246"/>
    <property type="match status" value="1"/>
</dbReference>
<dbReference type="CDD" id="cd16015">
    <property type="entry name" value="LTA_synthase"/>
    <property type="match status" value="1"/>
</dbReference>
<evidence type="ECO:0000313" key="13">
    <source>
        <dbReference type="Proteomes" id="UP000323567"/>
    </source>
</evidence>
<feature type="domain" description="Sulfatase N-terminal" evidence="11">
    <location>
        <begin position="271"/>
        <end position="538"/>
    </location>
</feature>
<organism evidence="12 13">
    <name type="scientific">Alistipes shahii</name>
    <dbReference type="NCBI Taxonomy" id="328814"/>
    <lineage>
        <taxon>Bacteria</taxon>
        <taxon>Pseudomonadati</taxon>
        <taxon>Bacteroidota</taxon>
        <taxon>Bacteroidia</taxon>
        <taxon>Bacteroidales</taxon>
        <taxon>Rikenellaceae</taxon>
        <taxon>Alistipes</taxon>
    </lineage>
</organism>
<evidence type="ECO:0000256" key="3">
    <source>
        <dbReference type="ARBA" id="ARBA00022692"/>
    </source>
</evidence>
<evidence type="ECO:0000256" key="1">
    <source>
        <dbReference type="ARBA" id="ARBA00004651"/>
    </source>
</evidence>
<evidence type="ECO:0000256" key="9">
    <source>
        <dbReference type="SAM" id="Phobius"/>
    </source>
</evidence>
<dbReference type="Gene3D" id="3.40.720.10">
    <property type="entry name" value="Alkaline Phosphatase, subunit A"/>
    <property type="match status" value="1"/>
</dbReference>
<evidence type="ECO:0000256" key="5">
    <source>
        <dbReference type="ARBA" id="ARBA00023136"/>
    </source>
</evidence>
<dbReference type="InterPro" id="IPR000917">
    <property type="entry name" value="Sulfatase_N"/>
</dbReference>
<dbReference type="PANTHER" id="PTHR47371">
    <property type="entry name" value="LIPOTEICHOIC ACID SYNTHASE"/>
    <property type="match status" value="1"/>
</dbReference>
<dbReference type="RefSeq" id="WP_149886959.1">
    <property type="nucleotide sequence ID" value="NZ_CAUESG010000001.1"/>
</dbReference>
<comment type="caution">
    <text evidence="12">The sequence shown here is derived from an EMBL/GenBank/DDBJ whole genome shotgun (WGS) entry which is preliminary data.</text>
</comment>
<feature type="binding site" evidence="8">
    <location>
        <position position="319"/>
    </location>
    <ligand>
        <name>Mn(2+)</name>
        <dbReference type="ChEBI" id="CHEBI:29035"/>
    </ligand>
</feature>
<dbReference type="GO" id="GO:0046872">
    <property type="term" value="F:metal ion binding"/>
    <property type="evidence" value="ECO:0007669"/>
    <property type="project" value="UniProtKB-KW"/>
</dbReference>
<feature type="binding site" evidence="8">
    <location>
        <position position="485"/>
    </location>
    <ligand>
        <name>Mn(2+)</name>
        <dbReference type="ChEBI" id="CHEBI:29035"/>
    </ligand>
</feature>
<feature type="binding site" evidence="7">
    <location>
        <position position="437"/>
    </location>
    <ligand>
        <name>substrate</name>
    </ligand>
</feature>
<evidence type="ECO:0000256" key="8">
    <source>
        <dbReference type="PIRSR" id="PIRSR005091-3"/>
    </source>
</evidence>
<dbReference type="SUPFAM" id="SSF53649">
    <property type="entry name" value="Alkaline phosphatase-like"/>
    <property type="match status" value="1"/>
</dbReference>
<feature type="binding site" evidence="8">
    <location>
        <position position="486"/>
    </location>
    <ligand>
        <name>Mn(2+)</name>
        <dbReference type="ChEBI" id="CHEBI:29035"/>
    </ligand>
</feature>
<keyword evidence="10" id="KW-0732">Signal</keyword>
<keyword evidence="5 9" id="KW-0472">Membrane</keyword>
<accession>A0A5B3GDK5</accession>
<evidence type="ECO:0000256" key="2">
    <source>
        <dbReference type="ARBA" id="ARBA00022475"/>
    </source>
</evidence>
<feature type="transmembrane region" description="Helical" evidence="9">
    <location>
        <begin position="50"/>
        <end position="73"/>
    </location>
</feature>
<gene>
    <name evidence="12" type="ORF">F2Y13_02365</name>
</gene>
<name>A0A5B3GDK5_9BACT</name>
<sequence>MRRKLAFLVAVFCATVLAMAVQKPVFMAWYAAEAAGAGFGGWMEVLWHGLTLDMTVAGYVTALPLLAVLLSLWVRIPERVWRGVLTAYFALIAVVTAVIFAVDVALYEHWGFRIDATVLIYLSDPEEAMASVDFWLGVRQTLLAAAYAAPMLWAYCRILRIFDGRPVGWRLALPGSLVVVVLAGFDFLAIRGGLGASVANVSKVYFSPVPFLNHAATNPVFSFLSSLGDRADYAGEYPFFDEETRAAKFDALRGNGPAAGPTERVLDTLRPNVVIVILESFARTVMDAEVDGEPVMPNMQRLKREGVWFENFFANSFRTDRGEVAILSGFPAQTRMSIMKLPAKSRNLPSVARSLAGEGYKTSFAYGGDLNFTNQASYMYATGWQELIWQKDLRFDAPASDWGYDDRLMCDWFADRVIALSESREPFLAGLLTLSSHTPFDVPYAKFDDRVLNAMAFSDDCVGKMIDRLKASPAWENLLVVLVADHGYPYPRTLAYNEPLRHRIPMIWTGGAVARPRVVEDYASQIDIAATLLAQLGVPHGDFDYSKDIFAPTPPRKFAYYAFNDGFGVVDASGEAVWDATGGRAVTETNPELLDVGRTMLQTTYVDIGRR</sequence>
<dbReference type="GO" id="GO:0005886">
    <property type="term" value="C:plasma membrane"/>
    <property type="evidence" value="ECO:0007669"/>
    <property type="project" value="UniProtKB-SubCell"/>
</dbReference>
<dbReference type="AlphaFoldDB" id="A0A5B3GDK5"/>
<dbReference type="Proteomes" id="UP000323567">
    <property type="component" value="Unassembled WGS sequence"/>
</dbReference>
<evidence type="ECO:0000256" key="10">
    <source>
        <dbReference type="SAM" id="SignalP"/>
    </source>
</evidence>
<keyword evidence="7" id="KW-0479">Metal-binding</keyword>
<reference evidence="12 13" key="1">
    <citation type="journal article" date="2019" name="Nat. Med.">
        <title>A library of human gut bacterial isolates paired with longitudinal multiomics data enables mechanistic microbiome research.</title>
        <authorList>
            <person name="Poyet M."/>
            <person name="Groussin M."/>
            <person name="Gibbons S.M."/>
            <person name="Avila-Pacheco J."/>
            <person name="Jiang X."/>
            <person name="Kearney S.M."/>
            <person name="Perrotta A.R."/>
            <person name="Berdy B."/>
            <person name="Zhao S."/>
            <person name="Lieberman T.D."/>
            <person name="Swanson P.K."/>
            <person name="Smith M."/>
            <person name="Roesemann S."/>
            <person name="Alexander J.E."/>
            <person name="Rich S.A."/>
            <person name="Livny J."/>
            <person name="Vlamakis H."/>
            <person name="Clish C."/>
            <person name="Bullock K."/>
            <person name="Deik A."/>
            <person name="Scott J."/>
            <person name="Pierce K.A."/>
            <person name="Xavier R.J."/>
            <person name="Alm E.J."/>
        </authorList>
    </citation>
    <scope>NUCLEOTIDE SEQUENCE [LARGE SCALE GENOMIC DNA]</scope>
    <source>
        <strain evidence="12 13">BIOML-A2</strain>
    </source>
</reference>
<keyword evidence="4 9" id="KW-1133">Transmembrane helix</keyword>
<keyword evidence="2" id="KW-1003">Cell membrane</keyword>
<feature type="transmembrane region" description="Helical" evidence="9">
    <location>
        <begin position="85"/>
        <end position="107"/>
    </location>
</feature>
<evidence type="ECO:0000256" key="7">
    <source>
        <dbReference type="PIRSR" id="PIRSR005091-2"/>
    </source>
</evidence>
<evidence type="ECO:0000313" key="12">
    <source>
        <dbReference type="EMBL" id="KAA2371651.1"/>
    </source>
</evidence>